<evidence type="ECO:0000313" key="3">
    <source>
        <dbReference type="Proteomes" id="UP001162162"/>
    </source>
</evidence>
<evidence type="ECO:0000259" key="1">
    <source>
        <dbReference type="Pfam" id="PF14726"/>
    </source>
</evidence>
<keyword evidence="3" id="KW-1185">Reference proteome</keyword>
<dbReference type="GO" id="GO:0005813">
    <property type="term" value="C:centrosome"/>
    <property type="evidence" value="ECO:0007669"/>
    <property type="project" value="InterPro"/>
</dbReference>
<evidence type="ECO:0000313" key="2">
    <source>
        <dbReference type="EMBL" id="KAJ8948141.1"/>
    </source>
</evidence>
<comment type="caution">
    <text evidence="2">The sequence shown here is derived from an EMBL/GenBank/DDBJ whole genome shotgun (WGS) entry which is preliminary data.</text>
</comment>
<dbReference type="PANTHER" id="PTHR31691:SF1">
    <property type="entry name" value="ROTATIN"/>
    <property type="match status" value="1"/>
</dbReference>
<dbReference type="PANTHER" id="PTHR31691">
    <property type="entry name" value="ROTATIN"/>
    <property type="match status" value="1"/>
</dbReference>
<reference evidence="2" key="1">
    <citation type="journal article" date="2023" name="Insect Mol. Biol.">
        <title>Genome sequencing provides insights into the evolution of gene families encoding plant cell wall-degrading enzymes in longhorned beetles.</title>
        <authorList>
            <person name="Shin N.R."/>
            <person name="Okamura Y."/>
            <person name="Kirsch R."/>
            <person name="Pauchet Y."/>
        </authorList>
    </citation>
    <scope>NUCLEOTIDE SEQUENCE</scope>
    <source>
        <strain evidence="2">AMC_N1</strain>
    </source>
</reference>
<dbReference type="GO" id="GO:0036064">
    <property type="term" value="C:ciliary basal body"/>
    <property type="evidence" value="ECO:0007669"/>
    <property type="project" value="InterPro"/>
</dbReference>
<dbReference type="GO" id="GO:0032053">
    <property type="term" value="P:ciliary basal body organization"/>
    <property type="evidence" value="ECO:0007669"/>
    <property type="project" value="TreeGrafter"/>
</dbReference>
<accession>A0AAV8YAS0</accession>
<organism evidence="2 3">
    <name type="scientific">Aromia moschata</name>
    <dbReference type="NCBI Taxonomy" id="1265417"/>
    <lineage>
        <taxon>Eukaryota</taxon>
        <taxon>Metazoa</taxon>
        <taxon>Ecdysozoa</taxon>
        <taxon>Arthropoda</taxon>
        <taxon>Hexapoda</taxon>
        <taxon>Insecta</taxon>
        <taxon>Pterygota</taxon>
        <taxon>Neoptera</taxon>
        <taxon>Endopterygota</taxon>
        <taxon>Coleoptera</taxon>
        <taxon>Polyphaga</taxon>
        <taxon>Cucujiformia</taxon>
        <taxon>Chrysomeloidea</taxon>
        <taxon>Cerambycidae</taxon>
        <taxon>Cerambycinae</taxon>
        <taxon>Callichromatini</taxon>
        <taxon>Aromia</taxon>
    </lineage>
</organism>
<dbReference type="InterPro" id="IPR030791">
    <property type="entry name" value="Rotatin"/>
</dbReference>
<dbReference type="GO" id="GO:0010457">
    <property type="term" value="P:centriole-centriole cohesion"/>
    <property type="evidence" value="ECO:0007669"/>
    <property type="project" value="TreeGrafter"/>
</dbReference>
<proteinExistence type="predicted"/>
<gene>
    <name evidence="2" type="ORF">NQ318_009228</name>
</gene>
<feature type="domain" description="Rotatin N-terminal" evidence="1">
    <location>
        <begin position="21"/>
        <end position="116"/>
    </location>
</feature>
<dbReference type="Proteomes" id="UP001162162">
    <property type="component" value="Unassembled WGS sequence"/>
</dbReference>
<dbReference type="InterPro" id="IPR029249">
    <property type="entry name" value="Rotatin_N"/>
</dbReference>
<protein>
    <recommendedName>
        <fullName evidence="1">Rotatin N-terminal domain-containing protein</fullName>
    </recommendedName>
</protein>
<dbReference type="GO" id="GO:0005814">
    <property type="term" value="C:centriole"/>
    <property type="evidence" value="ECO:0007669"/>
    <property type="project" value="TreeGrafter"/>
</dbReference>
<sequence length="504" mass="58043">MMSEKFISSAHIKKLEHKIQEIRERALVNIISKLDNGVSFDNDLARSKELLSKLFHWFLLEPCSMEEVVFSLLKRILKSESGKILIKHCGREALRKELSQIRSYIEPQYYPHLDELSRLIDEQEREFIVPPLESDVPLSYRTDTSSANQRFLPTVGSTATPYEGLIQEEASVDRQMGVDKLLDIQSQKDNMATYRLNSVDENKSKNSNNLPNYMLQWQPLIEADRHVLQSIENSLKNPPQPLTLLHSCDFFINVLLHDFPAEIFLQRPSIIMGGINLCLMLLEELLDLLCLTVKIDIWDQQQNETTLKVLRGFNEVMVQYGEALEYFRQAEVTIFCFRLESVTSDTNLTFRVIYLYLVHNCANLLIRLIPLSKTGLILPRNLKIALSNTILDVTLSKLHPEVHSLILEYVESYCVGNEIDPLKKYREVRKVCQGMTATVRFLKEHKSLGTSENLRLAKAALPSIEFHEDFDFIRDVVEICSEKVSLVSDKKITDTAEGSNFIYK</sequence>
<dbReference type="EMBL" id="JAPWTK010000143">
    <property type="protein sequence ID" value="KAJ8948141.1"/>
    <property type="molecule type" value="Genomic_DNA"/>
</dbReference>
<dbReference type="Pfam" id="PF14726">
    <property type="entry name" value="RTTN_N"/>
    <property type="match status" value="1"/>
</dbReference>
<dbReference type="AlphaFoldDB" id="A0AAV8YAS0"/>
<dbReference type="GO" id="GO:0007099">
    <property type="term" value="P:centriole replication"/>
    <property type="evidence" value="ECO:0007669"/>
    <property type="project" value="TreeGrafter"/>
</dbReference>
<name>A0AAV8YAS0_9CUCU</name>